<evidence type="ECO:0000256" key="1">
    <source>
        <dbReference type="ARBA" id="ARBA00004651"/>
    </source>
</evidence>
<feature type="transmembrane region" description="Helical" evidence="10">
    <location>
        <begin position="102"/>
        <end position="124"/>
    </location>
</feature>
<protein>
    <submittedName>
        <fullName evidence="11">Amino acid/amide ABC transporter membrane protein 1, HAAT family</fullName>
    </submittedName>
</protein>
<evidence type="ECO:0000313" key="12">
    <source>
        <dbReference type="Proteomes" id="UP001158066"/>
    </source>
</evidence>
<dbReference type="CDD" id="cd06582">
    <property type="entry name" value="TM_PBP1_LivH_like"/>
    <property type="match status" value="1"/>
</dbReference>
<accession>A0AA46AIZ2</accession>
<gene>
    <name evidence="11" type="ORF">SAMN06296020_10647</name>
</gene>
<comment type="subcellular location">
    <subcellularLocation>
        <location evidence="1">Cell membrane</location>
        <topology evidence="1">Multi-pass membrane protein</topology>
    </subcellularLocation>
</comment>
<dbReference type="Proteomes" id="UP001158066">
    <property type="component" value="Unassembled WGS sequence"/>
</dbReference>
<keyword evidence="7 10" id="KW-1133">Transmembrane helix</keyword>
<dbReference type="EMBL" id="FXUF01000006">
    <property type="protein sequence ID" value="SMP56210.1"/>
    <property type="molecule type" value="Genomic_DNA"/>
</dbReference>
<dbReference type="InterPro" id="IPR001851">
    <property type="entry name" value="ABC_transp_permease"/>
</dbReference>
<dbReference type="GO" id="GO:0015188">
    <property type="term" value="F:L-isoleucine transmembrane transporter activity"/>
    <property type="evidence" value="ECO:0007669"/>
    <property type="project" value="TreeGrafter"/>
</dbReference>
<dbReference type="PANTHER" id="PTHR11795:SF371">
    <property type="entry name" value="HIGH-AFFINITY BRANCHED-CHAIN AMINO ACID TRANSPORT SYSTEM PERMEASE PROTEIN LIVH"/>
    <property type="match status" value="1"/>
</dbReference>
<keyword evidence="2" id="KW-0813">Transport</keyword>
<sequence length="301" mass="32168">MVTKKRWGERMVMEQLINGLTIGIIYALIAVGYSLVFGILRLVNFSHGSVYAFGAHMSLLFISMEFGIVPAIIASMIFTGMLGIAIDKLSLEPLRMKGSKPIAALITTIGISYIIQNMLMIVFGSETKSFPRLFNYGTVRIFGVNVGSTQIAIFFISLVLLVALTAIIHYTKVGLAMRGVEQNAKASYLMGINVNRVVTFTFFLGGVSAAIAGTLVSGYYQMVSPGMGFMPGLKAFSAAVLGGIGILYGSVIGGLVVGISETFAATYLGGSYRDAVAFIILILVLLVRPNGLFGKKGIKKV</sequence>
<evidence type="ECO:0000256" key="5">
    <source>
        <dbReference type="ARBA" id="ARBA00022692"/>
    </source>
</evidence>
<feature type="transmembrane region" description="Helical" evidence="10">
    <location>
        <begin position="235"/>
        <end position="259"/>
    </location>
</feature>
<keyword evidence="5 10" id="KW-0812">Transmembrane</keyword>
<proteinExistence type="inferred from homology"/>
<dbReference type="GO" id="GO:0015190">
    <property type="term" value="F:L-leucine transmembrane transporter activity"/>
    <property type="evidence" value="ECO:0007669"/>
    <property type="project" value="TreeGrafter"/>
</dbReference>
<evidence type="ECO:0000256" key="7">
    <source>
        <dbReference type="ARBA" id="ARBA00022989"/>
    </source>
</evidence>
<evidence type="ECO:0000313" key="11">
    <source>
        <dbReference type="EMBL" id="SMP56210.1"/>
    </source>
</evidence>
<feature type="transmembrane region" description="Helical" evidence="10">
    <location>
        <begin position="271"/>
        <end position="287"/>
    </location>
</feature>
<comment type="caution">
    <text evidence="11">The sequence shown here is derived from an EMBL/GenBank/DDBJ whole genome shotgun (WGS) entry which is preliminary data.</text>
</comment>
<dbReference type="GO" id="GO:0005304">
    <property type="term" value="F:L-valine transmembrane transporter activity"/>
    <property type="evidence" value="ECO:0007669"/>
    <property type="project" value="TreeGrafter"/>
</dbReference>
<evidence type="ECO:0000256" key="8">
    <source>
        <dbReference type="ARBA" id="ARBA00023136"/>
    </source>
</evidence>
<evidence type="ECO:0000256" key="3">
    <source>
        <dbReference type="ARBA" id="ARBA00022475"/>
    </source>
</evidence>
<dbReference type="GO" id="GO:1903806">
    <property type="term" value="P:L-isoleucine import across plasma membrane"/>
    <property type="evidence" value="ECO:0007669"/>
    <property type="project" value="TreeGrafter"/>
</dbReference>
<name>A0AA46AIZ2_9CLOT</name>
<keyword evidence="4" id="KW-0997">Cell inner membrane</keyword>
<keyword evidence="3" id="KW-1003">Cell membrane</keyword>
<evidence type="ECO:0000256" key="4">
    <source>
        <dbReference type="ARBA" id="ARBA00022519"/>
    </source>
</evidence>
<feature type="transmembrane region" description="Helical" evidence="10">
    <location>
        <begin position="197"/>
        <end position="220"/>
    </location>
</feature>
<keyword evidence="6" id="KW-0029">Amino-acid transport</keyword>
<dbReference type="InterPro" id="IPR052157">
    <property type="entry name" value="BCAA_transport_permease"/>
</dbReference>
<dbReference type="GO" id="GO:0015808">
    <property type="term" value="P:L-alanine transport"/>
    <property type="evidence" value="ECO:0007669"/>
    <property type="project" value="TreeGrafter"/>
</dbReference>
<dbReference type="Pfam" id="PF02653">
    <property type="entry name" value="BPD_transp_2"/>
    <property type="match status" value="1"/>
</dbReference>
<keyword evidence="12" id="KW-1185">Reference proteome</keyword>
<comment type="similarity">
    <text evidence="9">Belongs to the binding-protein-dependent transport system permease family. LivHM subfamily.</text>
</comment>
<dbReference type="GO" id="GO:0042941">
    <property type="term" value="P:D-alanine transmembrane transport"/>
    <property type="evidence" value="ECO:0007669"/>
    <property type="project" value="TreeGrafter"/>
</dbReference>
<organism evidence="11 12">
    <name type="scientific">Anoxynatronum buryatiense</name>
    <dbReference type="NCBI Taxonomy" id="489973"/>
    <lineage>
        <taxon>Bacteria</taxon>
        <taxon>Bacillati</taxon>
        <taxon>Bacillota</taxon>
        <taxon>Clostridia</taxon>
        <taxon>Eubacteriales</taxon>
        <taxon>Clostridiaceae</taxon>
        <taxon>Anoxynatronum</taxon>
    </lineage>
</organism>
<evidence type="ECO:0000256" key="9">
    <source>
        <dbReference type="ARBA" id="ARBA00037998"/>
    </source>
</evidence>
<reference evidence="11" key="1">
    <citation type="submission" date="2017-05" db="EMBL/GenBank/DDBJ databases">
        <authorList>
            <person name="Varghese N."/>
            <person name="Submissions S."/>
        </authorList>
    </citation>
    <scope>NUCLEOTIDE SEQUENCE</scope>
    <source>
        <strain evidence="11">Su22</strain>
    </source>
</reference>
<feature type="transmembrane region" description="Helical" evidence="10">
    <location>
        <begin position="20"/>
        <end position="40"/>
    </location>
</feature>
<dbReference type="PANTHER" id="PTHR11795">
    <property type="entry name" value="BRANCHED-CHAIN AMINO ACID TRANSPORT SYSTEM PERMEASE PROTEIN LIVH"/>
    <property type="match status" value="1"/>
</dbReference>
<feature type="transmembrane region" description="Helical" evidence="10">
    <location>
        <begin position="60"/>
        <end position="82"/>
    </location>
</feature>
<keyword evidence="8 10" id="KW-0472">Membrane</keyword>
<dbReference type="AlphaFoldDB" id="A0AA46AIZ2"/>
<dbReference type="GO" id="GO:0015192">
    <property type="term" value="F:L-phenylalanine transmembrane transporter activity"/>
    <property type="evidence" value="ECO:0007669"/>
    <property type="project" value="TreeGrafter"/>
</dbReference>
<dbReference type="GO" id="GO:0005886">
    <property type="term" value="C:plasma membrane"/>
    <property type="evidence" value="ECO:0007669"/>
    <property type="project" value="UniProtKB-SubCell"/>
</dbReference>
<feature type="transmembrane region" description="Helical" evidence="10">
    <location>
        <begin position="144"/>
        <end position="168"/>
    </location>
</feature>
<evidence type="ECO:0000256" key="6">
    <source>
        <dbReference type="ARBA" id="ARBA00022970"/>
    </source>
</evidence>
<evidence type="ECO:0000256" key="10">
    <source>
        <dbReference type="SAM" id="Phobius"/>
    </source>
</evidence>
<evidence type="ECO:0000256" key="2">
    <source>
        <dbReference type="ARBA" id="ARBA00022448"/>
    </source>
</evidence>